<dbReference type="SMART" id="SM00897">
    <property type="entry name" value="FIST"/>
    <property type="match status" value="1"/>
</dbReference>
<dbReference type="AlphaFoldDB" id="A0A9D1CY38"/>
<dbReference type="PANTHER" id="PTHR40252">
    <property type="entry name" value="BLR0328 PROTEIN"/>
    <property type="match status" value="1"/>
</dbReference>
<feature type="domain" description="FIST" evidence="1">
    <location>
        <begin position="30"/>
        <end position="227"/>
    </location>
</feature>
<dbReference type="Pfam" id="PF08495">
    <property type="entry name" value="FIST"/>
    <property type="match status" value="1"/>
</dbReference>
<name>A0A9D1CY38_9FIRM</name>
<gene>
    <name evidence="3" type="ORF">IAB27_01695</name>
</gene>
<evidence type="ECO:0000259" key="1">
    <source>
        <dbReference type="SMART" id="SM00897"/>
    </source>
</evidence>
<sequence>MLKTKVGYSENPDAYASGVETATMANVIENPSVGLFFTSCNQDQNKLMEGAKSILGNVPIIGCTSSAAICTQDGYLNKETGYSGMMLFGGDVEVVTAGSKQTDETPREVGRRVAKEAISKRKGADKEPDFFFMTASPANEEEYLEGIQDVIGNIPVFGGSAADNTVEGKWSILNDGEAYSDGLSLAVFYTDGEMKNLYTGAYHETNNVGVITKVRDERTLVEIDHKPALKVYAEWTGKDVESLKGNNLLTETICAPLGVKDPIGKVTAVRHPMFGNDDYSMNIGANLAENTAVIQLSNSPEGILKANEETIKNLNNLMTTTPNSYFLVHCGGRRLGLALSKIEDQIYPEVKKVIPDKEFLMVFTFGEYGTGDHSSNTVGGLSLSYTGFGGNE</sequence>
<accession>A0A9D1CY38</accession>
<proteinExistence type="predicted"/>
<feature type="domain" description="FIST C-domain" evidence="2">
    <location>
        <begin position="228"/>
        <end position="371"/>
    </location>
</feature>
<dbReference type="InterPro" id="IPR013702">
    <property type="entry name" value="FIST_domain_N"/>
</dbReference>
<protein>
    <submittedName>
        <fullName evidence="3">FIST C-terminal domain-containing protein</fullName>
    </submittedName>
</protein>
<dbReference type="PANTHER" id="PTHR40252:SF2">
    <property type="entry name" value="BLR0328 PROTEIN"/>
    <property type="match status" value="1"/>
</dbReference>
<evidence type="ECO:0000313" key="3">
    <source>
        <dbReference type="EMBL" id="HIQ90332.1"/>
    </source>
</evidence>
<comment type="caution">
    <text evidence="3">The sequence shown here is derived from an EMBL/GenBank/DDBJ whole genome shotgun (WGS) entry which is preliminary data.</text>
</comment>
<reference evidence="3" key="1">
    <citation type="submission" date="2020-10" db="EMBL/GenBank/DDBJ databases">
        <authorList>
            <person name="Gilroy R."/>
        </authorList>
    </citation>
    <scope>NUCLEOTIDE SEQUENCE</scope>
    <source>
        <strain evidence="3">CHK147-3167</strain>
    </source>
</reference>
<dbReference type="Proteomes" id="UP000886786">
    <property type="component" value="Unassembled WGS sequence"/>
</dbReference>
<dbReference type="InterPro" id="IPR019494">
    <property type="entry name" value="FIST_C"/>
</dbReference>
<organism evidence="3 4">
    <name type="scientific">Candidatus Coprosoma intestinipullorum</name>
    <dbReference type="NCBI Taxonomy" id="2840752"/>
    <lineage>
        <taxon>Bacteria</taxon>
        <taxon>Bacillati</taxon>
        <taxon>Bacillota</taxon>
        <taxon>Bacillota incertae sedis</taxon>
        <taxon>Candidatus Coprosoma</taxon>
    </lineage>
</organism>
<dbReference type="SMART" id="SM01204">
    <property type="entry name" value="FIST_C"/>
    <property type="match status" value="1"/>
</dbReference>
<dbReference type="EMBL" id="DVFV01000033">
    <property type="protein sequence ID" value="HIQ90332.1"/>
    <property type="molecule type" value="Genomic_DNA"/>
</dbReference>
<evidence type="ECO:0000259" key="2">
    <source>
        <dbReference type="SMART" id="SM01204"/>
    </source>
</evidence>
<evidence type="ECO:0000313" key="4">
    <source>
        <dbReference type="Proteomes" id="UP000886786"/>
    </source>
</evidence>
<dbReference type="Pfam" id="PF10442">
    <property type="entry name" value="FIST_C"/>
    <property type="match status" value="1"/>
</dbReference>
<reference evidence="3" key="2">
    <citation type="journal article" date="2021" name="PeerJ">
        <title>Extensive microbial diversity within the chicken gut microbiome revealed by metagenomics and culture.</title>
        <authorList>
            <person name="Gilroy R."/>
            <person name="Ravi A."/>
            <person name="Getino M."/>
            <person name="Pursley I."/>
            <person name="Horton D.L."/>
            <person name="Alikhan N.F."/>
            <person name="Baker D."/>
            <person name="Gharbi K."/>
            <person name="Hall N."/>
            <person name="Watson M."/>
            <person name="Adriaenssens E.M."/>
            <person name="Foster-Nyarko E."/>
            <person name="Jarju S."/>
            <person name="Secka A."/>
            <person name="Antonio M."/>
            <person name="Oren A."/>
            <person name="Chaudhuri R.R."/>
            <person name="La Ragione R."/>
            <person name="Hildebrand F."/>
            <person name="Pallen M.J."/>
        </authorList>
    </citation>
    <scope>NUCLEOTIDE SEQUENCE</scope>
    <source>
        <strain evidence="3">CHK147-3167</strain>
    </source>
</reference>